<dbReference type="STRING" id="1227465.C463_06447"/>
<dbReference type="Gene3D" id="1.10.287.1260">
    <property type="match status" value="1"/>
</dbReference>
<proteinExistence type="predicted"/>
<dbReference type="InterPro" id="IPR045275">
    <property type="entry name" value="MscS_archaea/bacteria_type"/>
</dbReference>
<dbReference type="SUPFAM" id="SSF50182">
    <property type="entry name" value="Sm-like ribonucleoproteins"/>
    <property type="match status" value="1"/>
</dbReference>
<dbReference type="AlphaFoldDB" id="M0EFP6"/>
<dbReference type="GO" id="GO:0008381">
    <property type="term" value="F:mechanosensitive monoatomic ion channel activity"/>
    <property type="evidence" value="ECO:0007669"/>
    <property type="project" value="InterPro"/>
</dbReference>
<comment type="subcellular location">
    <subcellularLocation>
        <location evidence="1">Membrane</location>
        <topology evidence="1">Multi-pass membrane protein</topology>
    </subcellularLocation>
</comment>
<dbReference type="InterPro" id="IPR006685">
    <property type="entry name" value="MscS_channel_2nd"/>
</dbReference>
<keyword evidence="4 6" id="KW-0472">Membrane</keyword>
<feature type="transmembrane region" description="Helical" evidence="6">
    <location>
        <begin position="259"/>
        <end position="284"/>
    </location>
</feature>
<evidence type="ECO:0000256" key="5">
    <source>
        <dbReference type="SAM" id="MobiDB-lite"/>
    </source>
</evidence>
<dbReference type="PATRIC" id="fig|1227465.4.peg.1263"/>
<dbReference type="Pfam" id="PF09685">
    <property type="entry name" value="MamF_MmsF"/>
    <property type="match status" value="1"/>
</dbReference>
<dbReference type="Pfam" id="PF00924">
    <property type="entry name" value="MS_channel_2nd"/>
    <property type="match status" value="1"/>
</dbReference>
<keyword evidence="9" id="KW-1185">Reference proteome</keyword>
<name>M0EFP6_9EURY</name>
<keyword evidence="3 6" id="KW-1133">Transmembrane helix</keyword>
<dbReference type="PANTHER" id="PTHR30221">
    <property type="entry name" value="SMALL-CONDUCTANCE MECHANOSENSITIVE CHANNEL"/>
    <property type="match status" value="1"/>
</dbReference>
<feature type="region of interest" description="Disordered" evidence="5">
    <location>
        <begin position="153"/>
        <end position="174"/>
    </location>
</feature>
<feature type="transmembrane region" description="Helical" evidence="6">
    <location>
        <begin position="219"/>
        <end position="239"/>
    </location>
</feature>
<dbReference type="Proteomes" id="UP000011586">
    <property type="component" value="Unassembled WGS sequence"/>
</dbReference>
<organism evidence="8 9">
    <name type="scientific">Halorubrum californiense DSM 19288</name>
    <dbReference type="NCBI Taxonomy" id="1227465"/>
    <lineage>
        <taxon>Archaea</taxon>
        <taxon>Methanobacteriati</taxon>
        <taxon>Methanobacteriota</taxon>
        <taxon>Stenosarchaea group</taxon>
        <taxon>Halobacteria</taxon>
        <taxon>Halobacteriales</taxon>
        <taxon>Haloferacaceae</taxon>
        <taxon>Halorubrum</taxon>
    </lineage>
</organism>
<evidence type="ECO:0000313" key="9">
    <source>
        <dbReference type="Proteomes" id="UP000011586"/>
    </source>
</evidence>
<evidence type="ECO:0000256" key="1">
    <source>
        <dbReference type="ARBA" id="ARBA00004141"/>
    </source>
</evidence>
<keyword evidence="2 6" id="KW-0812">Transmembrane</keyword>
<evidence type="ECO:0000313" key="8">
    <source>
        <dbReference type="EMBL" id="ELZ45239.1"/>
    </source>
</evidence>
<gene>
    <name evidence="8" type="ORF">C463_06447</name>
</gene>
<comment type="caution">
    <text evidence="8">The sequence shown here is derived from an EMBL/GenBank/DDBJ whole genome shotgun (WGS) entry which is preliminary data.</text>
</comment>
<dbReference type="PANTHER" id="PTHR30221:SF1">
    <property type="entry name" value="SMALL-CONDUCTANCE MECHANOSENSITIVE CHANNEL"/>
    <property type="match status" value="1"/>
</dbReference>
<dbReference type="GO" id="GO:0016020">
    <property type="term" value="C:membrane"/>
    <property type="evidence" value="ECO:0007669"/>
    <property type="project" value="UniProtKB-SubCell"/>
</dbReference>
<evidence type="ECO:0000259" key="7">
    <source>
        <dbReference type="Pfam" id="PF00924"/>
    </source>
</evidence>
<feature type="compositionally biased region" description="Basic residues" evidence="5">
    <location>
        <begin position="153"/>
        <end position="165"/>
    </location>
</feature>
<feature type="domain" description="Mechanosensitive ion channel MscS" evidence="7">
    <location>
        <begin position="91"/>
        <end position="145"/>
    </location>
</feature>
<dbReference type="EMBL" id="AOJK01000033">
    <property type="protein sequence ID" value="ELZ45239.1"/>
    <property type="molecule type" value="Genomic_DNA"/>
</dbReference>
<feature type="transmembrane region" description="Helical" evidence="6">
    <location>
        <begin position="39"/>
        <end position="61"/>
    </location>
</feature>
<dbReference type="InterPro" id="IPR023408">
    <property type="entry name" value="MscS_beta-dom_sf"/>
</dbReference>
<evidence type="ECO:0000256" key="6">
    <source>
        <dbReference type="SAM" id="Phobius"/>
    </source>
</evidence>
<evidence type="ECO:0000256" key="4">
    <source>
        <dbReference type="ARBA" id="ARBA00023136"/>
    </source>
</evidence>
<sequence length="314" mass="33834">MPRLLSGLIFLALAYLTVRIVLSVVSRSIERLYVGDRELVGDLIVTLVAIFLWFGVALTFLKVVGMGDIAASLGTAVGFIALGLSYALSEMIEDTVAGVYLLRDPDFNVGYRVDAKGVTGTVAAIELRKTRIDTDAGDRIVMANRGGRTTFRRRRRPPATRRRRPTERGPRSCHTLPTLINPLRNSIAMATESTETVDATAEGDTAEGDTVEGDTTLAALSHASALFASFLGPILFLILADDGDELVERNAKNSLNFQIIVFVALMIAGALSFVFVGLLLFPIIAVADLVLVLVGTVKANDGKVYSYPFTPDIV</sequence>
<protein>
    <recommendedName>
        <fullName evidence="7">Mechanosensitive ion channel MscS domain-containing protein</fullName>
    </recommendedName>
</protein>
<dbReference type="Gene3D" id="2.30.30.60">
    <property type="match status" value="1"/>
</dbReference>
<evidence type="ECO:0000256" key="2">
    <source>
        <dbReference type="ARBA" id="ARBA00022692"/>
    </source>
</evidence>
<dbReference type="InterPro" id="IPR010920">
    <property type="entry name" value="LSM_dom_sf"/>
</dbReference>
<feature type="transmembrane region" description="Helical" evidence="6">
    <location>
        <begin position="68"/>
        <end position="88"/>
    </location>
</feature>
<evidence type="ECO:0000256" key="3">
    <source>
        <dbReference type="ARBA" id="ARBA00022989"/>
    </source>
</evidence>
<dbReference type="InterPro" id="IPR019109">
    <property type="entry name" value="MamF_MmsF"/>
</dbReference>
<reference evidence="8 9" key="1">
    <citation type="journal article" date="2014" name="PLoS Genet.">
        <title>Phylogenetically driven sequencing of extremely halophilic archaea reveals strategies for static and dynamic osmo-response.</title>
        <authorList>
            <person name="Becker E.A."/>
            <person name="Seitzer P.M."/>
            <person name="Tritt A."/>
            <person name="Larsen D."/>
            <person name="Krusor M."/>
            <person name="Yao A.I."/>
            <person name="Wu D."/>
            <person name="Madern D."/>
            <person name="Eisen J.A."/>
            <person name="Darling A.E."/>
            <person name="Facciotti M.T."/>
        </authorList>
    </citation>
    <scope>NUCLEOTIDE SEQUENCE [LARGE SCALE GENOMIC DNA]</scope>
    <source>
        <strain evidence="8 9">DSM 19288</strain>
    </source>
</reference>
<accession>M0EFP6</accession>